<evidence type="ECO:0000313" key="1">
    <source>
        <dbReference type="EMBL" id="MCO4291573.1"/>
    </source>
</evidence>
<gene>
    <name evidence="1" type="ORF">NF867_01680</name>
</gene>
<dbReference type="AlphaFoldDB" id="A0A9X2F4C5"/>
<proteinExistence type="predicted"/>
<dbReference type="PROSITE" id="PS51257">
    <property type="entry name" value="PROKAR_LIPOPROTEIN"/>
    <property type="match status" value="1"/>
</dbReference>
<dbReference type="Proteomes" id="UP001155182">
    <property type="component" value="Unassembled WGS sequence"/>
</dbReference>
<sequence length="459" mass="51055">MKHLKKFIWVVLIGISFITSCQKETYDLGRMLDKSEIKFEVVQDLVTDPGGNTVILINKTPETVAMWDYGTGKSNRDRDTIRFAFKGDYTVKYSAMTAGGVVEMDPVTVKVTADNLSYVNDPLWIALSGGPGNEKTWILDIKAQYFDGPLYFYGTNNGWLEGGNAGCYGADCWNWNPVYKDNTWLMDNGDYGTLTFNLKGGPFVKANHLMLPSRGQESGTYYLDKDNKTLTMTGATPLHDANRDGCVAAWGNIKVMSLTATTMQLAVLRTSCEGPCLLVYNFVSKEYSDNWTPPPPPVGNNFDEGFNPKFETGELLNMITSSSMRTWALDASGNPVDWIGKGKGWTTGQADSRDWGWNDSWVTAATNSWIKFEKNGLKYTRNQNGTITTGTFSINESTNEINLGSNTLIQNSGSWMNPTQTTIKVVKAFKGDEATKGIWFGTAYDSGKDEWLAFHYIMQ</sequence>
<dbReference type="RefSeq" id="WP_252585809.1">
    <property type="nucleotide sequence ID" value="NZ_JAMWYS010000006.1"/>
</dbReference>
<evidence type="ECO:0008006" key="3">
    <source>
        <dbReference type="Google" id="ProtNLM"/>
    </source>
</evidence>
<organism evidence="1 2">
    <name type="scientific">Solitalea agri</name>
    <dbReference type="NCBI Taxonomy" id="2953739"/>
    <lineage>
        <taxon>Bacteria</taxon>
        <taxon>Pseudomonadati</taxon>
        <taxon>Bacteroidota</taxon>
        <taxon>Sphingobacteriia</taxon>
        <taxon>Sphingobacteriales</taxon>
        <taxon>Sphingobacteriaceae</taxon>
        <taxon>Solitalea</taxon>
    </lineage>
</organism>
<protein>
    <recommendedName>
        <fullName evidence="3">PKD domain-containing protein</fullName>
    </recommendedName>
</protein>
<reference evidence="1" key="1">
    <citation type="submission" date="2022-06" db="EMBL/GenBank/DDBJ databases">
        <title>Solitalea sp. MAHUQ-68 isolated from rhizospheric soil.</title>
        <authorList>
            <person name="Huq M.A."/>
        </authorList>
    </citation>
    <scope>NUCLEOTIDE SEQUENCE</scope>
    <source>
        <strain evidence="1">MAHUQ-68</strain>
    </source>
</reference>
<comment type="caution">
    <text evidence="1">The sequence shown here is derived from an EMBL/GenBank/DDBJ whole genome shotgun (WGS) entry which is preliminary data.</text>
</comment>
<name>A0A9X2F4C5_9SPHI</name>
<accession>A0A9X2F4C5</accession>
<evidence type="ECO:0000313" key="2">
    <source>
        <dbReference type="Proteomes" id="UP001155182"/>
    </source>
</evidence>
<keyword evidence="2" id="KW-1185">Reference proteome</keyword>
<dbReference type="EMBL" id="JAMWYS010000006">
    <property type="protein sequence ID" value="MCO4291573.1"/>
    <property type="molecule type" value="Genomic_DNA"/>
</dbReference>